<evidence type="ECO:0000313" key="2">
    <source>
        <dbReference type="Proteomes" id="UP000694853"/>
    </source>
</evidence>
<feature type="compositionally biased region" description="Low complexity" evidence="1">
    <location>
        <begin position="329"/>
        <end position="350"/>
    </location>
</feature>
<feature type="region of interest" description="Disordered" evidence="1">
    <location>
        <begin position="30"/>
        <end position="49"/>
    </location>
</feature>
<protein>
    <submittedName>
        <fullName evidence="3">Microtubule-associated protein 4-like</fullName>
    </submittedName>
</protein>
<evidence type="ECO:0000256" key="1">
    <source>
        <dbReference type="SAM" id="MobiDB-lite"/>
    </source>
</evidence>
<reference evidence="2" key="1">
    <citation type="journal article" date="2019" name="Toxins">
        <title>Detection of Abrin-Like and Prepropulchellin-Like Toxin Genes and Transcripts Using Whole Genome Sequencing and Full-Length Transcript Sequencing of Abrus precatorius.</title>
        <authorList>
            <person name="Hovde B.T."/>
            <person name="Daligault H.E."/>
            <person name="Hanschen E.R."/>
            <person name="Kunde Y.A."/>
            <person name="Johnson M.B."/>
            <person name="Starkenburg S.R."/>
            <person name="Johnson S.L."/>
        </authorList>
    </citation>
    <scope>NUCLEOTIDE SEQUENCE [LARGE SCALE GENOMIC DNA]</scope>
</reference>
<feature type="compositionally biased region" description="Low complexity" evidence="1">
    <location>
        <begin position="302"/>
        <end position="313"/>
    </location>
</feature>
<dbReference type="PANTHER" id="PTHR33737">
    <property type="entry name" value="OS05G0121800 PROTEIN"/>
    <property type="match status" value="1"/>
</dbReference>
<dbReference type="GO" id="GO:0008017">
    <property type="term" value="F:microtubule binding"/>
    <property type="evidence" value="ECO:0007669"/>
    <property type="project" value="InterPro"/>
</dbReference>
<feature type="region of interest" description="Disordered" evidence="1">
    <location>
        <begin position="174"/>
        <end position="475"/>
    </location>
</feature>
<sequence length="729" mass="78319">MISEPAGSLRNRDVQNRRLSIIDVSSADDSLLDPLPGNPLNHKLSENQEHANLLYTPNSKKFEDAATKLEQWEHETRSNETSEIGKPKKNSKCNLRKSLAWDSAFFTSAGVLDPEELTSIIEGVEKDEMHALPDIEEDVYKSCESMSTLASDSLTLESVEIEGDLFEDVRASIQKSSNKSKTNPASANTKVPSSSGVPRFQAHGSSKKVGMVSHNKMKAPLASKNPSSGIHGFGKTTKKNNPVFPQLPQPVATRRESSILKPTKVPGKPSPSSTISSKRVSLGDLHVKNEKEKAKRIIDRASSVSKPSVVGGSRATVPKPTLSSKSPCPSVSTKTKSVTSVSSAVRTPSRIASRNKAEPGNSSLSSLMSATKLSSSISPASSISDWSSESSSSTSMAKRMCNSSRSSLDSGSSRKVVSDTDADQGTNSQIPQSDSSLDRQEVQQAGFISQNAGNAPGVTVLPPAPKKPSGLRLPSPKIGFFDGVKPLVRTPRGGLQTHSVIPGGLPKHGAESPSEGQNKAKKLQPSRSIASIENTKPNNQNPNPFHKALDVTVKTSSAVQNIKSSPDILMGAVENTSPFYVVEKAHHDLLPLKGVNNQEISHHDNQIDYLSEQVGRVDINFETQEKFNGDSLSFLHIDVSSQDKSIGPELSSHKDLIDCPKKEELLKGSSACLSVSPTSFDIAASTRRPFAVKDSFCNMDGIVFTESTVSEVKPTNFPVPDSIIMKENE</sequence>
<feature type="compositionally biased region" description="Basic and acidic residues" evidence="1">
    <location>
        <begin position="285"/>
        <end position="299"/>
    </location>
</feature>
<feature type="compositionally biased region" description="Low complexity" evidence="1">
    <location>
        <begin position="403"/>
        <end position="415"/>
    </location>
</feature>
<feature type="compositionally biased region" description="Polar residues" evidence="1">
    <location>
        <begin position="270"/>
        <end position="279"/>
    </location>
</feature>
<name>A0A8B8L9A7_ABRPR</name>
<organism evidence="2 3">
    <name type="scientific">Abrus precatorius</name>
    <name type="common">Indian licorice</name>
    <name type="synonym">Glycine abrus</name>
    <dbReference type="NCBI Taxonomy" id="3816"/>
    <lineage>
        <taxon>Eukaryota</taxon>
        <taxon>Viridiplantae</taxon>
        <taxon>Streptophyta</taxon>
        <taxon>Embryophyta</taxon>
        <taxon>Tracheophyta</taxon>
        <taxon>Spermatophyta</taxon>
        <taxon>Magnoliopsida</taxon>
        <taxon>eudicotyledons</taxon>
        <taxon>Gunneridae</taxon>
        <taxon>Pentapetalae</taxon>
        <taxon>rosids</taxon>
        <taxon>fabids</taxon>
        <taxon>Fabales</taxon>
        <taxon>Fabaceae</taxon>
        <taxon>Papilionoideae</taxon>
        <taxon>50 kb inversion clade</taxon>
        <taxon>NPAAA clade</taxon>
        <taxon>indigoferoid/millettioid clade</taxon>
        <taxon>Abreae</taxon>
        <taxon>Abrus</taxon>
    </lineage>
</organism>
<dbReference type="InterPro" id="IPR045882">
    <property type="entry name" value="GPT1/2"/>
</dbReference>
<reference evidence="3" key="2">
    <citation type="submission" date="2025-08" db="UniProtKB">
        <authorList>
            <consortium name="RefSeq"/>
        </authorList>
    </citation>
    <scope>IDENTIFICATION</scope>
    <source>
        <tissue evidence="3">Young leaves</tissue>
    </source>
</reference>
<dbReference type="GeneID" id="113863507"/>
<feature type="compositionally biased region" description="Polar residues" evidence="1">
    <location>
        <begin position="423"/>
        <end position="435"/>
    </location>
</feature>
<feature type="compositionally biased region" description="Polar residues" evidence="1">
    <location>
        <begin position="442"/>
        <end position="453"/>
    </location>
</feature>
<accession>A0A8B8L9A7</accession>
<dbReference type="Proteomes" id="UP000694853">
    <property type="component" value="Unplaced"/>
</dbReference>
<dbReference type="PANTHER" id="PTHR33737:SF2">
    <property type="entry name" value="OS12G0102700 PROTEIN"/>
    <property type="match status" value="1"/>
</dbReference>
<dbReference type="OrthoDB" id="1931260at2759"/>
<dbReference type="AlphaFoldDB" id="A0A8B8L9A7"/>
<feature type="region of interest" description="Disordered" evidence="1">
    <location>
        <begin position="491"/>
        <end position="527"/>
    </location>
</feature>
<keyword evidence="2" id="KW-1185">Reference proteome</keyword>
<evidence type="ECO:0000313" key="3">
    <source>
        <dbReference type="RefSeq" id="XP_027352911.1"/>
    </source>
</evidence>
<dbReference type="KEGG" id="aprc:113863507"/>
<dbReference type="RefSeq" id="XP_027352911.1">
    <property type="nucleotide sequence ID" value="XM_027497110.1"/>
</dbReference>
<feature type="compositionally biased region" description="Low complexity" evidence="1">
    <location>
        <begin position="362"/>
        <end position="395"/>
    </location>
</feature>
<proteinExistence type="predicted"/>
<feature type="compositionally biased region" description="Polar residues" evidence="1">
    <location>
        <begin position="174"/>
        <end position="196"/>
    </location>
</feature>
<gene>
    <name evidence="3" type="primary">LOC113863507</name>
</gene>